<protein>
    <recommendedName>
        <fullName evidence="3">Membrane or secreted protein</fullName>
    </recommendedName>
</protein>
<gene>
    <name evidence="1" type="ORF">KW502_11570</name>
</gene>
<comment type="caution">
    <text evidence="1">The sequence shown here is derived from an EMBL/GenBank/DDBJ whole genome shotgun (WGS) entry which is preliminary data.</text>
</comment>
<accession>A0ABS6W3J2</accession>
<proteinExistence type="predicted"/>
<evidence type="ECO:0000313" key="2">
    <source>
        <dbReference type="Proteomes" id="UP000719267"/>
    </source>
</evidence>
<dbReference type="Proteomes" id="UP000719267">
    <property type="component" value="Unassembled WGS sequence"/>
</dbReference>
<evidence type="ECO:0008006" key="3">
    <source>
        <dbReference type="Google" id="ProtNLM"/>
    </source>
</evidence>
<organism evidence="1 2">
    <name type="scientific">Mesonia aestuariivivens</name>
    <dbReference type="NCBI Taxonomy" id="2796128"/>
    <lineage>
        <taxon>Bacteria</taxon>
        <taxon>Pseudomonadati</taxon>
        <taxon>Bacteroidota</taxon>
        <taxon>Flavobacteriia</taxon>
        <taxon>Flavobacteriales</taxon>
        <taxon>Flavobacteriaceae</taxon>
        <taxon>Mesonia</taxon>
    </lineage>
</organism>
<dbReference type="RefSeq" id="WP_219040717.1">
    <property type="nucleotide sequence ID" value="NZ_JAHWDF010000012.1"/>
</dbReference>
<dbReference type="EMBL" id="JAHWDF010000012">
    <property type="protein sequence ID" value="MBW2962437.1"/>
    <property type="molecule type" value="Genomic_DNA"/>
</dbReference>
<name>A0ABS6W3J2_9FLAO</name>
<keyword evidence="2" id="KW-1185">Reference proteome</keyword>
<sequence length="215" mass="24464">MKKFLVLGVLFILPIVAYLFFASGVNNFAKLPVLTPAISDVTNFKSLSEENVSLEGKITVLSIYGDNVEGREGNAFNLNEKIYDKNYNFKDFQLVVIAQDGQQEQVKSLLNELSSTIDIKKWKFVFGSKEEIIKFYKSLDTNLKLDKHLSTSHAFIIDKNKSLRGRQENNNEEVRYGYDTSSVADLTNAMVDDVKVILAEYRLALKKYNKKEGLK</sequence>
<reference evidence="1 2" key="1">
    <citation type="submission" date="2021-07" db="EMBL/GenBank/DDBJ databases">
        <title>Mesonia aestuariivivens sp. nov., isolated from a tidal flat.</title>
        <authorList>
            <person name="Kim Y.-O."/>
            <person name="Yoon J.-H."/>
        </authorList>
    </citation>
    <scope>NUCLEOTIDE SEQUENCE [LARGE SCALE GENOMIC DNA]</scope>
    <source>
        <strain evidence="1 2">JHPTF-M18</strain>
    </source>
</reference>
<evidence type="ECO:0000313" key="1">
    <source>
        <dbReference type="EMBL" id="MBW2962437.1"/>
    </source>
</evidence>